<dbReference type="GO" id="GO:0010181">
    <property type="term" value="F:FMN binding"/>
    <property type="evidence" value="ECO:0007669"/>
    <property type="project" value="InterPro"/>
</dbReference>
<evidence type="ECO:0000313" key="6">
    <source>
        <dbReference type="Proteomes" id="UP000001817"/>
    </source>
</evidence>
<evidence type="ECO:0000313" key="5">
    <source>
        <dbReference type="EMBL" id="ABE31110.1"/>
    </source>
</evidence>
<dbReference type="GO" id="GO:0009055">
    <property type="term" value="F:electron transfer activity"/>
    <property type="evidence" value="ECO:0007669"/>
    <property type="project" value="InterPro"/>
</dbReference>
<dbReference type="InterPro" id="IPR001226">
    <property type="entry name" value="Flavodoxin_CS"/>
</dbReference>
<reference evidence="5 6" key="1">
    <citation type="journal article" date="2006" name="Proc. Natl. Acad. Sci. U.S.A.">
        <title>Burkholderia xenovorans LB400 harbors a multi-replicon, 9.73-Mbp genome shaped for versatility.</title>
        <authorList>
            <person name="Chain P.S."/>
            <person name="Denef V.J."/>
            <person name="Konstantinidis K.T."/>
            <person name="Vergez L.M."/>
            <person name="Agullo L."/>
            <person name="Reyes V.L."/>
            <person name="Hauser L."/>
            <person name="Cordova M."/>
            <person name="Gomez L."/>
            <person name="Gonzalez M."/>
            <person name="Land M."/>
            <person name="Lao V."/>
            <person name="Larimer F."/>
            <person name="LiPuma J.J."/>
            <person name="Mahenthiralingam E."/>
            <person name="Malfatti S.A."/>
            <person name="Marx C.J."/>
            <person name="Parnell J.J."/>
            <person name="Ramette A."/>
            <person name="Richardson P."/>
            <person name="Seeger M."/>
            <person name="Smith D."/>
            <person name="Spilker T."/>
            <person name="Sul W.J."/>
            <person name="Tsoi T.V."/>
            <person name="Ulrich L.E."/>
            <person name="Zhulin I.B."/>
            <person name="Tiedje J.M."/>
        </authorList>
    </citation>
    <scope>NUCLEOTIDE SEQUENCE [LARGE SCALE GENOMIC DNA]</scope>
    <source>
        <strain evidence="5 6">LB400</strain>
    </source>
</reference>
<dbReference type="EMBL" id="CP000270">
    <property type="protein sequence ID" value="ABE31110.1"/>
    <property type="molecule type" value="Genomic_DNA"/>
</dbReference>
<dbReference type="PANTHER" id="PTHR39201">
    <property type="entry name" value="EXPORTED PROTEIN-RELATED"/>
    <property type="match status" value="1"/>
</dbReference>
<name>Q13XS9_PARXL</name>
<comment type="cofactor">
    <cofactor evidence="1">
        <name>FMN</name>
        <dbReference type="ChEBI" id="CHEBI:58210"/>
    </cofactor>
</comment>
<dbReference type="AlphaFoldDB" id="Q13XS9"/>
<dbReference type="eggNOG" id="COG0716">
    <property type="taxonomic scope" value="Bacteria"/>
</dbReference>
<dbReference type="InterPro" id="IPR029039">
    <property type="entry name" value="Flavoprotein-like_sf"/>
</dbReference>
<sequence length="191" mass="20988">MLPTCMAPCAPERFAQKEQVMSEARVLVVFFSRTGTTRTLASTLARMLSADMEEICDCTERRGALGYMRCLVDSWRKRPAEIVPAGLDTAQYDLVVVGTPVWAGSVSAPVRAYLLENRWKFRHVAFFCSLGGLGGQTAFDEMRDLAGKAPVAQCKVRAAEVHRGAVAASLSPFMTVLKRHLANYRALAWAS</sequence>
<evidence type="ECO:0000256" key="1">
    <source>
        <dbReference type="ARBA" id="ARBA00001917"/>
    </source>
</evidence>
<dbReference type="Proteomes" id="UP000001817">
    <property type="component" value="Chromosome 1"/>
</dbReference>
<dbReference type="Pfam" id="PF12682">
    <property type="entry name" value="Flavodoxin_4"/>
    <property type="match status" value="1"/>
</dbReference>
<keyword evidence="3" id="KW-0288">FMN</keyword>
<organism evidence="5 6">
    <name type="scientific">Paraburkholderia xenovorans (strain LB400)</name>
    <dbReference type="NCBI Taxonomy" id="266265"/>
    <lineage>
        <taxon>Bacteria</taxon>
        <taxon>Pseudomonadati</taxon>
        <taxon>Pseudomonadota</taxon>
        <taxon>Betaproteobacteria</taxon>
        <taxon>Burkholderiales</taxon>
        <taxon>Burkholderiaceae</taxon>
        <taxon>Paraburkholderia</taxon>
    </lineage>
</organism>
<keyword evidence="6" id="KW-1185">Reference proteome</keyword>
<accession>Q13XS9</accession>
<feature type="domain" description="Flavodoxin-like" evidence="4">
    <location>
        <begin position="26"/>
        <end position="158"/>
    </location>
</feature>
<gene>
    <name evidence="5" type="ORF">Bxe_A1855</name>
</gene>
<dbReference type="KEGG" id="bxe:Bxe_A1855"/>
<dbReference type="PANTHER" id="PTHR39201:SF1">
    <property type="entry name" value="FLAVODOXIN-LIKE DOMAIN-CONTAINING PROTEIN"/>
    <property type="match status" value="1"/>
</dbReference>
<dbReference type="SUPFAM" id="SSF52218">
    <property type="entry name" value="Flavoproteins"/>
    <property type="match status" value="1"/>
</dbReference>
<evidence type="ECO:0000256" key="3">
    <source>
        <dbReference type="ARBA" id="ARBA00022643"/>
    </source>
</evidence>
<dbReference type="STRING" id="266265.Bxe_A1855"/>
<dbReference type="InterPro" id="IPR008254">
    <property type="entry name" value="Flavodoxin/NO_synth"/>
</dbReference>
<dbReference type="Gene3D" id="3.40.50.360">
    <property type="match status" value="1"/>
</dbReference>
<keyword evidence="2" id="KW-0285">Flavoprotein</keyword>
<dbReference type="PROSITE" id="PS00201">
    <property type="entry name" value="FLAVODOXIN"/>
    <property type="match status" value="1"/>
</dbReference>
<proteinExistence type="predicted"/>
<protein>
    <recommendedName>
        <fullName evidence="4">Flavodoxin-like domain-containing protein</fullName>
    </recommendedName>
</protein>
<evidence type="ECO:0000259" key="4">
    <source>
        <dbReference type="Pfam" id="PF12682"/>
    </source>
</evidence>
<evidence type="ECO:0000256" key="2">
    <source>
        <dbReference type="ARBA" id="ARBA00022630"/>
    </source>
</evidence>